<protein>
    <recommendedName>
        <fullName evidence="3">beta-N-acetylhexosaminidase</fullName>
        <ecNumber evidence="3">3.2.1.52</ecNumber>
    </recommendedName>
</protein>
<comment type="catalytic activity">
    <reaction evidence="1">
        <text>Hydrolysis of terminal non-reducing N-acetyl-D-hexosamine residues in N-acetyl-beta-D-hexosaminides.</text>
        <dbReference type="EC" id="3.2.1.52"/>
    </reaction>
</comment>
<evidence type="ECO:0000313" key="8">
    <source>
        <dbReference type="EMBL" id="MBM7798664.1"/>
    </source>
</evidence>
<evidence type="ECO:0000256" key="3">
    <source>
        <dbReference type="ARBA" id="ARBA00012663"/>
    </source>
</evidence>
<dbReference type="InterPro" id="IPR017853">
    <property type="entry name" value="GH"/>
</dbReference>
<evidence type="ECO:0000256" key="6">
    <source>
        <dbReference type="SAM" id="MobiDB-lite"/>
    </source>
</evidence>
<reference evidence="8 9" key="1">
    <citation type="submission" date="2021-01" db="EMBL/GenBank/DDBJ databases">
        <title>Sequencing the genomes of 1000 actinobacteria strains.</title>
        <authorList>
            <person name="Klenk H.-P."/>
        </authorList>
    </citation>
    <scope>NUCLEOTIDE SEQUENCE [LARGE SCALE GENOMIC DNA]</scope>
    <source>
        <strain evidence="8 9">DSM 18662</strain>
    </source>
</reference>
<keyword evidence="4 8" id="KW-0378">Hydrolase</keyword>
<dbReference type="InterPro" id="IPR036962">
    <property type="entry name" value="Glyco_hydro_3_N_sf"/>
</dbReference>
<proteinExistence type="inferred from homology"/>
<dbReference type="InterPro" id="IPR001764">
    <property type="entry name" value="Glyco_hydro_3_N"/>
</dbReference>
<dbReference type="PANTHER" id="PTHR30480">
    <property type="entry name" value="BETA-HEXOSAMINIDASE-RELATED"/>
    <property type="match status" value="1"/>
</dbReference>
<dbReference type="GO" id="GO:0004563">
    <property type="term" value="F:beta-N-acetylhexosaminidase activity"/>
    <property type="evidence" value="ECO:0007669"/>
    <property type="project" value="UniProtKB-EC"/>
</dbReference>
<dbReference type="EMBL" id="JAFBCF010000001">
    <property type="protein sequence ID" value="MBM7798664.1"/>
    <property type="molecule type" value="Genomic_DNA"/>
</dbReference>
<dbReference type="PRINTS" id="PR00133">
    <property type="entry name" value="GLHYDRLASE3"/>
</dbReference>
<feature type="domain" description="Glycoside hydrolase family 3 N-terminal" evidence="7">
    <location>
        <begin position="15"/>
        <end position="352"/>
    </location>
</feature>
<dbReference type="Gene3D" id="3.20.20.300">
    <property type="entry name" value="Glycoside hydrolase, family 3, N-terminal domain"/>
    <property type="match status" value="1"/>
</dbReference>
<dbReference type="RefSeq" id="WP_204917181.1">
    <property type="nucleotide sequence ID" value="NZ_BAAAQP010000002.1"/>
</dbReference>
<evidence type="ECO:0000256" key="1">
    <source>
        <dbReference type="ARBA" id="ARBA00001231"/>
    </source>
</evidence>
<dbReference type="Pfam" id="PF00933">
    <property type="entry name" value="Glyco_hydro_3"/>
    <property type="match status" value="1"/>
</dbReference>
<feature type="region of interest" description="Disordered" evidence="6">
    <location>
        <begin position="519"/>
        <end position="538"/>
    </location>
</feature>
<sequence>MNNSSAHRILASLSTEEKIGQIIATSVGHHAVDQVNAAGASSDLAAAGAITAGVLRTAEEIAEFHLGGVCYFPSRPDGQLPGEVAEITARLQQAAPIPLLVSTDQEGGRVARLRRGFSLFPSAMALAAIGDPAVARQVARTSAEEMRAVGINHVFAPDADVNSNPANPVIGTRSFGADPERTAEFVVEMIAGYREGGVASTVKHFPGHGDTATDSHLGVPVLERSERDWRAVDLPPFQAALRAGVDTVMGGHLVLRFAGPEPATYAYPIMTTILRDELGFEGLVVSDALEMEGAVAGRDPDEAVVDALLAGIDQLLMPRSTAGAVAALRRAAADGRLPIARLDQACLRVLRLKESLGLLTPPQQAARGVVVGRQQPAAVDLARRAVTVIGTVRTLPVGTNVLLVADPALVEDLRLGLMDRGLWVTVAGADRWSDPQELASRAPGFDAVLVVCNDAWKNPEQNPPVAELLAELPDALLVAVGTPYDAALADGRHSAWLTYGFNQTQALGLAIALTDPERPPAGSLPVPLQDQAVSGPAV</sequence>
<dbReference type="EC" id="3.2.1.52" evidence="3"/>
<dbReference type="SUPFAM" id="SSF51445">
    <property type="entry name" value="(Trans)glycosidases"/>
    <property type="match status" value="1"/>
</dbReference>
<keyword evidence="9" id="KW-1185">Reference proteome</keyword>
<comment type="caution">
    <text evidence="8">The sequence shown here is derived from an EMBL/GenBank/DDBJ whole genome shotgun (WGS) entry which is preliminary data.</text>
</comment>
<keyword evidence="5 8" id="KW-0326">Glycosidase</keyword>
<comment type="similarity">
    <text evidence="2">Belongs to the glycosyl hydrolase 3 family.</text>
</comment>
<evidence type="ECO:0000256" key="5">
    <source>
        <dbReference type="ARBA" id="ARBA00023295"/>
    </source>
</evidence>
<evidence type="ECO:0000259" key="7">
    <source>
        <dbReference type="Pfam" id="PF00933"/>
    </source>
</evidence>
<evidence type="ECO:0000256" key="2">
    <source>
        <dbReference type="ARBA" id="ARBA00005336"/>
    </source>
</evidence>
<dbReference type="PANTHER" id="PTHR30480:SF13">
    <property type="entry name" value="BETA-HEXOSAMINIDASE"/>
    <property type="match status" value="1"/>
</dbReference>
<dbReference type="Proteomes" id="UP000704762">
    <property type="component" value="Unassembled WGS sequence"/>
</dbReference>
<evidence type="ECO:0000313" key="9">
    <source>
        <dbReference type="Proteomes" id="UP000704762"/>
    </source>
</evidence>
<evidence type="ECO:0000256" key="4">
    <source>
        <dbReference type="ARBA" id="ARBA00022801"/>
    </source>
</evidence>
<dbReference type="InterPro" id="IPR050226">
    <property type="entry name" value="NagZ_Beta-hexosaminidase"/>
</dbReference>
<gene>
    <name evidence="8" type="ORF">JOE57_001585</name>
</gene>
<accession>A0ABS2RL71</accession>
<organism evidence="8 9">
    <name type="scientific">Microlunatus panaciterrae</name>
    <dbReference type="NCBI Taxonomy" id="400768"/>
    <lineage>
        <taxon>Bacteria</taxon>
        <taxon>Bacillati</taxon>
        <taxon>Actinomycetota</taxon>
        <taxon>Actinomycetes</taxon>
        <taxon>Propionibacteriales</taxon>
        <taxon>Propionibacteriaceae</taxon>
        <taxon>Microlunatus</taxon>
    </lineage>
</organism>
<name>A0ABS2RL71_9ACTN</name>